<proteinExistence type="predicted"/>
<sequence length="48" mass="5490">MSSVFRAISFWCSIFEGSVLPAFEKCLKVFKTAEIRCFFAFAVLNSLF</sequence>
<name>U2LZ08_9FIRM</name>
<comment type="caution">
    <text evidence="1">The sequence shown here is derived from an EMBL/GenBank/DDBJ whole genome shotgun (WGS) entry which is preliminary data.</text>
</comment>
<evidence type="ECO:0000313" key="1">
    <source>
        <dbReference type="EMBL" id="ERJ94729.1"/>
    </source>
</evidence>
<dbReference type="Proteomes" id="UP000016662">
    <property type="component" value="Unassembled WGS sequence"/>
</dbReference>
<accession>U2LZ08</accession>
<dbReference type="EMBL" id="AWVF01000236">
    <property type="protein sequence ID" value="ERJ94729.1"/>
    <property type="molecule type" value="Genomic_DNA"/>
</dbReference>
<keyword evidence="2" id="KW-1185">Reference proteome</keyword>
<reference evidence="1 2" key="1">
    <citation type="submission" date="2013-07" db="EMBL/GenBank/DDBJ databases">
        <authorList>
            <person name="Weinstock G."/>
            <person name="Sodergren E."/>
            <person name="Wylie T."/>
            <person name="Fulton L."/>
            <person name="Fulton R."/>
            <person name="Fronick C."/>
            <person name="O'Laughlin M."/>
            <person name="Godfrey J."/>
            <person name="Miner T."/>
            <person name="Herter B."/>
            <person name="Appelbaum E."/>
            <person name="Cordes M."/>
            <person name="Lek S."/>
            <person name="Wollam A."/>
            <person name="Pepin K.H."/>
            <person name="Palsikar V.B."/>
            <person name="Mitreva M."/>
            <person name="Wilson R.K."/>
        </authorList>
    </citation>
    <scope>NUCLEOTIDE SEQUENCE [LARGE SCALE GENOMIC DNA]</scope>
    <source>
        <strain evidence="1 2">ATCC 27760</strain>
    </source>
</reference>
<protein>
    <submittedName>
        <fullName evidence="1">Uncharacterized protein</fullName>
    </submittedName>
</protein>
<evidence type="ECO:0000313" key="2">
    <source>
        <dbReference type="Proteomes" id="UP000016662"/>
    </source>
</evidence>
<dbReference type="HOGENOM" id="CLU_3157454_0_0_9"/>
<dbReference type="AlphaFoldDB" id="U2LZ08"/>
<organism evidence="1 2">
    <name type="scientific">Ruminococcus callidus ATCC 27760</name>
    <dbReference type="NCBI Taxonomy" id="411473"/>
    <lineage>
        <taxon>Bacteria</taxon>
        <taxon>Bacillati</taxon>
        <taxon>Bacillota</taxon>
        <taxon>Clostridia</taxon>
        <taxon>Eubacteriales</taxon>
        <taxon>Oscillospiraceae</taxon>
        <taxon>Ruminococcus</taxon>
    </lineage>
</organism>
<gene>
    <name evidence="1" type="ORF">RUMCAL_01898</name>
</gene>